<feature type="region of interest" description="Disordered" evidence="7">
    <location>
        <begin position="316"/>
        <end position="346"/>
    </location>
</feature>
<dbReference type="InterPro" id="IPR001579">
    <property type="entry name" value="Glyco_hydro_18_chit_AS"/>
</dbReference>
<dbReference type="CDD" id="cd12215">
    <property type="entry name" value="ChiC_BD"/>
    <property type="match status" value="1"/>
</dbReference>
<evidence type="ECO:0000256" key="6">
    <source>
        <dbReference type="ARBA" id="ARBA00023326"/>
    </source>
</evidence>
<evidence type="ECO:0000256" key="8">
    <source>
        <dbReference type="SAM" id="SignalP"/>
    </source>
</evidence>
<dbReference type="GO" id="GO:0000272">
    <property type="term" value="P:polysaccharide catabolic process"/>
    <property type="evidence" value="ECO:0007669"/>
    <property type="project" value="UniProtKB-KW"/>
</dbReference>
<dbReference type="EMBL" id="JARKIB010000256">
    <property type="protein sequence ID" value="KAJ7719125.1"/>
    <property type="molecule type" value="Genomic_DNA"/>
</dbReference>
<keyword evidence="3" id="KW-0146">Chitin degradation</keyword>
<reference evidence="10" key="1">
    <citation type="submission" date="2023-03" db="EMBL/GenBank/DDBJ databases">
        <title>Massive genome expansion in bonnet fungi (Mycena s.s.) driven by repeated elements and novel gene families across ecological guilds.</title>
        <authorList>
            <consortium name="Lawrence Berkeley National Laboratory"/>
            <person name="Harder C.B."/>
            <person name="Miyauchi S."/>
            <person name="Viragh M."/>
            <person name="Kuo A."/>
            <person name="Thoen E."/>
            <person name="Andreopoulos B."/>
            <person name="Lu D."/>
            <person name="Skrede I."/>
            <person name="Drula E."/>
            <person name="Henrissat B."/>
            <person name="Morin E."/>
            <person name="Kohler A."/>
            <person name="Barry K."/>
            <person name="LaButti K."/>
            <person name="Morin E."/>
            <person name="Salamov A."/>
            <person name="Lipzen A."/>
            <person name="Mereny Z."/>
            <person name="Hegedus B."/>
            <person name="Baldrian P."/>
            <person name="Stursova M."/>
            <person name="Weitz H."/>
            <person name="Taylor A."/>
            <person name="Grigoriev I.V."/>
            <person name="Nagy L.G."/>
            <person name="Martin F."/>
            <person name="Kauserud H."/>
        </authorList>
    </citation>
    <scope>NUCLEOTIDE SEQUENCE</scope>
    <source>
        <strain evidence="10">CBHHK182m</strain>
    </source>
</reference>
<feature type="chain" id="PRO_5042282212" evidence="8">
    <location>
        <begin position="23"/>
        <end position="430"/>
    </location>
</feature>
<dbReference type="SMART" id="SM00495">
    <property type="entry name" value="ChtBD3"/>
    <property type="match status" value="1"/>
</dbReference>
<dbReference type="GO" id="GO:0006032">
    <property type="term" value="P:chitin catabolic process"/>
    <property type="evidence" value="ECO:0007669"/>
    <property type="project" value="UniProtKB-KW"/>
</dbReference>
<name>A0AAD7HEU2_9AGAR</name>
<dbReference type="GO" id="GO:0008843">
    <property type="term" value="F:endochitinase activity"/>
    <property type="evidence" value="ECO:0007669"/>
    <property type="project" value="UniProtKB-EC"/>
</dbReference>
<evidence type="ECO:0000256" key="7">
    <source>
        <dbReference type="SAM" id="MobiDB-lite"/>
    </source>
</evidence>
<proteinExistence type="predicted"/>
<dbReference type="Gene3D" id="2.10.10.20">
    <property type="entry name" value="Carbohydrate-binding module superfamily 5/12"/>
    <property type="match status" value="1"/>
</dbReference>
<feature type="compositionally biased region" description="Low complexity" evidence="7">
    <location>
        <begin position="329"/>
        <end position="343"/>
    </location>
</feature>
<dbReference type="SUPFAM" id="SSF51445">
    <property type="entry name" value="(Trans)glycosidases"/>
    <property type="match status" value="1"/>
</dbReference>
<evidence type="ECO:0000256" key="4">
    <source>
        <dbReference type="ARBA" id="ARBA00023277"/>
    </source>
</evidence>
<dbReference type="CDD" id="cd00598">
    <property type="entry name" value="GH18_chitinase-like"/>
    <property type="match status" value="1"/>
</dbReference>
<accession>A0AAD7HEU2</accession>
<dbReference type="AlphaFoldDB" id="A0AAD7HEU2"/>
<evidence type="ECO:0000256" key="1">
    <source>
        <dbReference type="ARBA" id="ARBA00000822"/>
    </source>
</evidence>
<keyword evidence="5" id="KW-0326">Glycosidase</keyword>
<keyword evidence="8" id="KW-0732">Signal</keyword>
<dbReference type="PROSITE" id="PS01095">
    <property type="entry name" value="GH18_1"/>
    <property type="match status" value="1"/>
</dbReference>
<evidence type="ECO:0000256" key="2">
    <source>
        <dbReference type="ARBA" id="ARBA00022801"/>
    </source>
</evidence>
<comment type="caution">
    <text evidence="10">The sequence shown here is derived from an EMBL/GenBank/DDBJ whole genome shotgun (WGS) entry which is preliminary data.</text>
</comment>
<dbReference type="InterPro" id="IPR017853">
    <property type="entry name" value="GH"/>
</dbReference>
<feature type="signal peptide" evidence="8">
    <location>
        <begin position="1"/>
        <end position="22"/>
    </location>
</feature>
<dbReference type="GO" id="GO:0005576">
    <property type="term" value="C:extracellular region"/>
    <property type="evidence" value="ECO:0007669"/>
    <property type="project" value="InterPro"/>
</dbReference>
<dbReference type="PROSITE" id="PS51910">
    <property type="entry name" value="GH18_2"/>
    <property type="match status" value="1"/>
</dbReference>
<keyword evidence="6" id="KW-0624">Polysaccharide degradation</keyword>
<sequence>MARFSLLVSILSALLALPMVTAVPMADVHQGEGAEDSQVREVPSNARAIDVSTAAPQFVAYFDKFGFTVFALAFVYPSSTVDNAQVWESMTAAERATTKAAYNAAGISLIVSAFGSGSNPTSQDPTTVANFIANYVLTYTLDGVDIDYEDFTPFESTGTAVAWLTTLTKVLRQQLPQGQYILTHAPVAPWFSPGLWPDNGYLGVHAAVGSLIDWYNVQFYNQGASEYVTCAGLLTASSSTWPESAVFQIAANGVPLNKLVIGKGATAADANNGFIDPGTLAGCVEQAKNQGWSAGVMEWQYPNGGSAWITEVRADSWPVGGGGGGGGTTTSTKTSTSTSSTSTGTGGSCAGIAAWSSSLAYPAGSQVTNGGILWTANQWNDDEIPGGASGAWDKVGACASAATAHAAGATPKTVDAKLTGAAASAKATAT</sequence>
<evidence type="ECO:0000256" key="5">
    <source>
        <dbReference type="ARBA" id="ARBA00023295"/>
    </source>
</evidence>
<evidence type="ECO:0000256" key="3">
    <source>
        <dbReference type="ARBA" id="ARBA00023024"/>
    </source>
</evidence>
<feature type="domain" description="GH18" evidence="9">
    <location>
        <begin position="45"/>
        <end position="320"/>
    </location>
</feature>
<dbReference type="SUPFAM" id="SSF51055">
    <property type="entry name" value="Carbohydrate binding domain"/>
    <property type="match status" value="1"/>
</dbReference>
<keyword evidence="2 10" id="KW-0378">Hydrolase</keyword>
<organism evidence="10 11">
    <name type="scientific">Mycena metata</name>
    <dbReference type="NCBI Taxonomy" id="1033252"/>
    <lineage>
        <taxon>Eukaryota</taxon>
        <taxon>Fungi</taxon>
        <taxon>Dikarya</taxon>
        <taxon>Basidiomycota</taxon>
        <taxon>Agaricomycotina</taxon>
        <taxon>Agaricomycetes</taxon>
        <taxon>Agaricomycetidae</taxon>
        <taxon>Agaricales</taxon>
        <taxon>Marasmiineae</taxon>
        <taxon>Mycenaceae</taxon>
        <taxon>Mycena</taxon>
    </lineage>
</organism>
<keyword evidence="4" id="KW-0119">Carbohydrate metabolism</keyword>
<dbReference type="InterPro" id="IPR001223">
    <property type="entry name" value="Glyco_hydro18_cat"/>
</dbReference>
<keyword evidence="11" id="KW-1185">Reference proteome</keyword>
<gene>
    <name evidence="10" type="ORF">B0H16DRAFT_1795935</name>
</gene>
<dbReference type="Gene3D" id="3.20.20.80">
    <property type="entry name" value="Glycosidases"/>
    <property type="match status" value="1"/>
</dbReference>
<dbReference type="InterPro" id="IPR003610">
    <property type="entry name" value="CBM5/12"/>
</dbReference>
<evidence type="ECO:0000259" key="9">
    <source>
        <dbReference type="PROSITE" id="PS51910"/>
    </source>
</evidence>
<evidence type="ECO:0000313" key="10">
    <source>
        <dbReference type="EMBL" id="KAJ7719125.1"/>
    </source>
</evidence>
<evidence type="ECO:0000313" key="11">
    <source>
        <dbReference type="Proteomes" id="UP001215598"/>
    </source>
</evidence>
<protein>
    <submittedName>
        <fullName evidence="10">Glycoside hydrolase family 18 protein</fullName>
    </submittedName>
</protein>
<dbReference type="Proteomes" id="UP001215598">
    <property type="component" value="Unassembled WGS sequence"/>
</dbReference>
<dbReference type="InterPro" id="IPR036573">
    <property type="entry name" value="CBM_sf_5/12"/>
</dbReference>
<feature type="compositionally biased region" description="Gly residues" evidence="7">
    <location>
        <begin position="319"/>
        <end position="328"/>
    </location>
</feature>
<comment type="catalytic activity">
    <reaction evidence="1">
        <text>Random endo-hydrolysis of N-acetyl-beta-D-glucosaminide (1-&gt;4)-beta-linkages in chitin and chitodextrins.</text>
        <dbReference type="EC" id="3.2.1.14"/>
    </reaction>
</comment>
<dbReference type="GO" id="GO:0030246">
    <property type="term" value="F:carbohydrate binding"/>
    <property type="evidence" value="ECO:0007669"/>
    <property type="project" value="InterPro"/>
</dbReference>